<dbReference type="AlphaFoldDB" id="A0A158ATR2"/>
<keyword evidence="2" id="KW-1185">Reference proteome</keyword>
<protein>
    <submittedName>
        <fullName evidence="1">Uncharacterized protein</fullName>
    </submittedName>
</protein>
<accession>A0A158ATR2</accession>
<evidence type="ECO:0000313" key="1">
    <source>
        <dbReference type="EMBL" id="SAK61338.1"/>
    </source>
</evidence>
<name>A0A158ATR2_9BURK</name>
<comment type="caution">
    <text evidence="1">The sequence shown here is derived from an EMBL/GenBank/DDBJ whole genome shotgun (WGS) entry which is preliminary data.</text>
</comment>
<reference evidence="1" key="1">
    <citation type="submission" date="2016-01" db="EMBL/GenBank/DDBJ databases">
        <authorList>
            <person name="Peeters C."/>
        </authorList>
    </citation>
    <scope>NUCLEOTIDE SEQUENCE</scope>
    <source>
        <strain evidence="1">LMG 29322</strain>
    </source>
</reference>
<sequence length="65" mass="7128">MVRAAHTLADLMFLQNAIGKGSFLNHYPGESAVMEVVESLPSADCWARYAAVVDAEQTKFPTRKS</sequence>
<dbReference type="EMBL" id="FCOA02000007">
    <property type="protein sequence ID" value="SAK61338.1"/>
    <property type="molecule type" value="Genomic_DNA"/>
</dbReference>
<dbReference type="STRING" id="1777140.AWB79_02793"/>
<dbReference type="Proteomes" id="UP000054851">
    <property type="component" value="Unassembled WGS sequence"/>
</dbReference>
<gene>
    <name evidence="1" type="ORF">AWB79_02793</name>
</gene>
<evidence type="ECO:0000313" key="2">
    <source>
        <dbReference type="Proteomes" id="UP000054851"/>
    </source>
</evidence>
<proteinExistence type="predicted"/>
<organism evidence="1 2">
    <name type="scientific">Caballeronia hypogeia</name>
    <dbReference type="NCBI Taxonomy" id="1777140"/>
    <lineage>
        <taxon>Bacteria</taxon>
        <taxon>Pseudomonadati</taxon>
        <taxon>Pseudomonadota</taxon>
        <taxon>Betaproteobacteria</taxon>
        <taxon>Burkholderiales</taxon>
        <taxon>Burkholderiaceae</taxon>
        <taxon>Caballeronia</taxon>
    </lineage>
</organism>